<feature type="region of interest" description="Disordered" evidence="3">
    <location>
        <begin position="183"/>
        <end position="236"/>
    </location>
</feature>
<keyword evidence="1 2" id="KW-0238">DNA-binding</keyword>
<evidence type="ECO:0000256" key="3">
    <source>
        <dbReference type="SAM" id="MobiDB-lite"/>
    </source>
</evidence>
<dbReference type="SMART" id="SM00389">
    <property type="entry name" value="HOX"/>
    <property type="match status" value="1"/>
</dbReference>
<dbReference type="CDD" id="cd00086">
    <property type="entry name" value="homeodomain"/>
    <property type="match status" value="1"/>
</dbReference>
<feature type="domain" description="Homeobox" evidence="4">
    <location>
        <begin position="14"/>
        <end position="64"/>
    </location>
</feature>
<feature type="region of interest" description="Disordered" evidence="3">
    <location>
        <begin position="80"/>
        <end position="105"/>
    </location>
</feature>
<evidence type="ECO:0000313" key="6">
    <source>
        <dbReference type="Proteomes" id="UP001158576"/>
    </source>
</evidence>
<dbReference type="Pfam" id="PF00046">
    <property type="entry name" value="Homeodomain"/>
    <property type="match status" value="1"/>
</dbReference>
<evidence type="ECO:0000256" key="2">
    <source>
        <dbReference type="RuleBase" id="RU000682"/>
    </source>
</evidence>
<gene>
    <name evidence="5" type="ORF">OKIOD_LOCUS14518</name>
</gene>
<reference evidence="5 6" key="1">
    <citation type="submission" date="2021-04" db="EMBL/GenBank/DDBJ databases">
        <authorList>
            <person name="Bliznina A."/>
        </authorList>
    </citation>
    <scope>NUCLEOTIDE SEQUENCE [LARGE SCALE GENOMIC DNA]</scope>
</reference>
<protein>
    <submittedName>
        <fullName evidence="5">Oidioi.mRNA.OKI2018_I69.chr2.g5753.t1.cds</fullName>
    </submittedName>
</protein>
<evidence type="ECO:0000313" key="5">
    <source>
        <dbReference type="EMBL" id="CAG5111443.1"/>
    </source>
</evidence>
<dbReference type="InterPro" id="IPR001356">
    <property type="entry name" value="HD"/>
</dbReference>
<name>A0ABN7TAD2_OIKDI</name>
<evidence type="ECO:0000256" key="1">
    <source>
        <dbReference type="PROSITE-ProRule" id="PRU00108"/>
    </source>
</evidence>
<feature type="DNA-binding region" description="Homeobox" evidence="1">
    <location>
        <begin position="16"/>
        <end position="65"/>
    </location>
</feature>
<keyword evidence="1 2" id="KW-0539">Nucleus</keyword>
<dbReference type="InterPro" id="IPR009057">
    <property type="entry name" value="Homeodomain-like_sf"/>
</dbReference>
<proteinExistence type="predicted"/>
<dbReference type="Gene3D" id="1.10.10.60">
    <property type="entry name" value="Homeodomain-like"/>
    <property type="match status" value="1"/>
</dbReference>
<comment type="subcellular location">
    <subcellularLocation>
        <location evidence="1 2">Nucleus</location>
    </subcellularLocation>
</comment>
<feature type="compositionally biased region" description="Pro residues" evidence="3">
    <location>
        <begin position="190"/>
        <end position="201"/>
    </location>
</feature>
<feature type="compositionally biased region" description="Low complexity" evidence="3">
    <location>
        <begin position="215"/>
        <end position="231"/>
    </location>
</feature>
<dbReference type="PROSITE" id="PS50071">
    <property type="entry name" value="HOMEOBOX_2"/>
    <property type="match status" value="1"/>
</dbReference>
<organism evidence="5 6">
    <name type="scientific">Oikopleura dioica</name>
    <name type="common">Tunicate</name>
    <dbReference type="NCBI Taxonomy" id="34765"/>
    <lineage>
        <taxon>Eukaryota</taxon>
        <taxon>Metazoa</taxon>
        <taxon>Chordata</taxon>
        <taxon>Tunicata</taxon>
        <taxon>Appendicularia</taxon>
        <taxon>Copelata</taxon>
        <taxon>Oikopleuridae</taxon>
        <taxon>Oikopleura</taxon>
    </lineage>
</organism>
<sequence>MHNSDCPQMIFRCSRDQAQRLRQVFKTKPYPSKYEKQALASELDLPLSFVTNWFQRERNQYKKDNKELPLQETNLDGVRRQMSTATPAPRREVPPTPPNTRVTTPVVVPTPLPAYPVIPPNYFHPQFRQALAIQAPPMKPQRGIVKTERVWKPQLALPQVTVQSRPQLRRQIGVSALPAINEQSASELPAPSPSAIPPRSPTSPGTLVIDESFISSPEPSASCKSSTSVPKKPFPAPEKKKIVASFVQKFNEENPLKAEKTDEIIDVEKLPDSPADCDTMLPPLKEKDIKEEDREGATFNEDDIRKGFQDSQMQEIRMLQQMVTRYQTTMVNMTAAHNQMVRDFQAAMAYDHYMRTNKVAIHPSLFFGKQFK</sequence>
<dbReference type="SUPFAM" id="SSF46689">
    <property type="entry name" value="Homeodomain-like"/>
    <property type="match status" value="1"/>
</dbReference>
<dbReference type="Proteomes" id="UP001158576">
    <property type="component" value="Chromosome 2"/>
</dbReference>
<dbReference type="EMBL" id="OU015567">
    <property type="protein sequence ID" value="CAG5111443.1"/>
    <property type="molecule type" value="Genomic_DNA"/>
</dbReference>
<keyword evidence="1 2" id="KW-0371">Homeobox</keyword>
<accession>A0ABN7TAD2</accession>
<evidence type="ECO:0000259" key="4">
    <source>
        <dbReference type="PROSITE" id="PS50071"/>
    </source>
</evidence>
<keyword evidence="6" id="KW-1185">Reference proteome</keyword>